<keyword evidence="2" id="KW-0677">Repeat</keyword>
<accession>A0ABN1FE55</accession>
<dbReference type="PANTHER" id="PTHR19848:SF8">
    <property type="entry name" value="F-BOX AND WD REPEAT DOMAIN CONTAINING 7"/>
    <property type="match status" value="1"/>
</dbReference>
<protein>
    <recommendedName>
        <fullName evidence="5">Novel STAND NTPase 1 domain-containing protein</fullName>
    </recommendedName>
</protein>
<dbReference type="InterPro" id="IPR001680">
    <property type="entry name" value="WD40_rpt"/>
</dbReference>
<evidence type="ECO:0000256" key="1">
    <source>
        <dbReference type="ARBA" id="ARBA00022574"/>
    </source>
</evidence>
<keyword evidence="7" id="KW-1185">Reference proteome</keyword>
<dbReference type="InterPro" id="IPR015943">
    <property type="entry name" value="WD40/YVTN_repeat-like_dom_sf"/>
</dbReference>
<dbReference type="InterPro" id="IPR049052">
    <property type="entry name" value="nSTAND1"/>
</dbReference>
<dbReference type="PANTHER" id="PTHR19848">
    <property type="entry name" value="WD40 REPEAT PROTEIN"/>
    <property type="match status" value="1"/>
</dbReference>
<evidence type="ECO:0000256" key="4">
    <source>
        <dbReference type="SAM" id="MobiDB-lite"/>
    </source>
</evidence>
<evidence type="ECO:0000256" key="2">
    <source>
        <dbReference type="ARBA" id="ARBA00022737"/>
    </source>
</evidence>
<dbReference type="PROSITE" id="PS50294">
    <property type="entry name" value="WD_REPEATS_REGION"/>
    <property type="match status" value="2"/>
</dbReference>
<proteinExistence type="predicted"/>
<feature type="domain" description="Novel STAND NTPase 1" evidence="5">
    <location>
        <begin position="69"/>
        <end position="469"/>
    </location>
</feature>
<dbReference type="SUPFAM" id="SSF52540">
    <property type="entry name" value="P-loop containing nucleoside triphosphate hydrolases"/>
    <property type="match status" value="1"/>
</dbReference>
<feature type="repeat" description="WD" evidence="3">
    <location>
        <begin position="1122"/>
        <end position="1161"/>
    </location>
</feature>
<comment type="caution">
    <text evidence="6">The sequence shown here is derived from an EMBL/GenBank/DDBJ whole genome shotgun (WGS) entry which is preliminary data.</text>
</comment>
<evidence type="ECO:0000313" key="6">
    <source>
        <dbReference type="EMBL" id="GAA0588939.1"/>
    </source>
</evidence>
<dbReference type="Pfam" id="PF00400">
    <property type="entry name" value="WD40"/>
    <property type="match status" value="2"/>
</dbReference>
<dbReference type="PROSITE" id="PS50082">
    <property type="entry name" value="WD_REPEATS_2"/>
    <property type="match status" value="2"/>
</dbReference>
<dbReference type="Pfam" id="PF20703">
    <property type="entry name" value="nSTAND1"/>
    <property type="match status" value="1"/>
</dbReference>
<dbReference type="Proteomes" id="UP001500668">
    <property type="component" value="Unassembled WGS sequence"/>
</dbReference>
<keyword evidence="1 3" id="KW-0853">WD repeat</keyword>
<evidence type="ECO:0000259" key="5">
    <source>
        <dbReference type="Pfam" id="PF20703"/>
    </source>
</evidence>
<dbReference type="SMART" id="SM00320">
    <property type="entry name" value="WD40"/>
    <property type="match status" value="8"/>
</dbReference>
<name>A0ABN1FE55_9ACTN</name>
<dbReference type="EMBL" id="BAAACA010000009">
    <property type="protein sequence ID" value="GAA0588939.1"/>
    <property type="molecule type" value="Genomic_DNA"/>
</dbReference>
<organism evidence="6 7">
    <name type="scientific">Streptomyces crystallinus</name>
    <dbReference type="NCBI Taxonomy" id="68191"/>
    <lineage>
        <taxon>Bacteria</taxon>
        <taxon>Bacillati</taxon>
        <taxon>Actinomycetota</taxon>
        <taxon>Actinomycetes</taxon>
        <taxon>Kitasatosporales</taxon>
        <taxon>Streptomycetaceae</taxon>
        <taxon>Streptomyces</taxon>
    </lineage>
</organism>
<feature type="repeat" description="WD" evidence="3">
    <location>
        <begin position="1080"/>
        <end position="1121"/>
    </location>
</feature>
<gene>
    <name evidence="6" type="ORF">GCM10010394_17830</name>
</gene>
<dbReference type="InterPro" id="IPR011047">
    <property type="entry name" value="Quinoprotein_ADH-like_sf"/>
</dbReference>
<feature type="region of interest" description="Disordered" evidence="4">
    <location>
        <begin position="1"/>
        <end position="20"/>
    </location>
</feature>
<evidence type="ECO:0000256" key="3">
    <source>
        <dbReference type="PROSITE-ProRule" id="PRU00221"/>
    </source>
</evidence>
<dbReference type="SUPFAM" id="SSF50998">
    <property type="entry name" value="Quinoprotein alcohol dehydrogenase-like"/>
    <property type="match status" value="1"/>
</dbReference>
<evidence type="ECO:0000313" key="7">
    <source>
        <dbReference type="Proteomes" id="UP001500668"/>
    </source>
</evidence>
<dbReference type="RefSeq" id="WP_344072000.1">
    <property type="nucleotide sequence ID" value="NZ_BAAACA010000009.1"/>
</dbReference>
<dbReference type="SUPFAM" id="SSF63825">
    <property type="entry name" value="YWTD domain"/>
    <property type="match status" value="1"/>
</dbReference>
<sequence>MTADAQEPEQPAGPPFGVRDIGPVVQGSGSVTIRAHGIAAGRDVHVGAFQQFLIQQSAAPRTPAPARCPYPGLQPFGEEWEAFFHGRAEERDEVLRRLVRQPVSALVGPSGSGKSSLLYAGVRFRLRDRGLPGLPRWTVGHLVPGELPVERLAEQLRDAWGPVEGGGPLPEAADLRRDPALFGRWSARLARASGGRVAWLVDQFEELLQPTVLEADRRCVEEALLSVADEADGLAHVLVALRADLYHRLAASAPLARLVTEHQYWLLPLSDAGLRAAVRGPAEAVGCHVEETLVRRIIEDAGAGAGSLPLIAYTLKRLWELRTPENELTLSAYQRLGGIGAVLEEGVQGIWRALDPDLHATVRRVFTRLAYLGAGERPTRHRAPAAELVTEADSEAAVLAAVRPFVEARLLLVDRERRTAQPTLEVAHEVLLEKWPLLRQWLFEDVKAKRLQDEISAQTRRWLEERRDPGFLLPAGQLRGIDELDGARWSLNPAERDFVRASRAAEDDRRQAEERTRKAEKRTRTVLRQQVFITLGLVLALVAGVVVYRQWRTADEARTTVEALRLAAQARTAAGERRDAAALIALAGVRVRDTRATRETLVNVLSSPDGQLASLVPDLRGVAANVLAPELTARGSAVVGCSDGTVRLVDPLTGREVRRAGTRHEDTVTAVALTRSGRLVSGDEAGSVVVQDVEGRQAAVRAGSPTRVRVGAVAVDESAGVLLSGTDDGALLRWRLVPGKAPLPLPSVRLPGSVSSIVVDEREHLAAVAAGGHVVAVRVAAVGEATAADAELHAAPYGIRLAMGPDRRPVAVDGTWISGWPGTRALAGTPATAAAPVATAVVADPLTGVVYTGDEVGRVRGWVLRGSPVPQGATRTGPPGQAVRDLATDGRTLVALSTEHRLVSWDVTGRRSPASQPVGTFGAAVTSLAYGPGGALAVGTADGGVRLLATPTSWSTGGSEVSGLAWRSPTALLALTADGALRELDTRTGAQHVVVRHPHAVDVRTAPDGTAVAAWREGPVLLLTPTGADGPPVRTGGSGEVRSVALGPHGELAVGVGGGERSRVLLWRADTAYTSPPAELRAHDLYVPALAFSPDGQMLASGSDDRRVILWETGSGHAARTLTGHTDTVRSLVWGEDLLASGAEDGTVRLWDPATGAPVGSPLRYNEGDVTALALAPGGRAVVAGSATTVVRWPFALREWEALACVVSGGRITQGTWRTYAPGHAPGALCGR</sequence>
<dbReference type="InterPro" id="IPR027417">
    <property type="entry name" value="P-loop_NTPase"/>
</dbReference>
<dbReference type="Gene3D" id="2.130.10.10">
    <property type="entry name" value="YVTN repeat-like/Quinoprotein amine dehydrogenase"/>
    <property type="match status" value="3"/>
</dbReference>
<reference evidence="6 7" key="1">
    <citation type="journal article" date="2019" name="Int. J. Syst. Evol. Microbiol.">
        <title>The Global Catalogue of Microorganisms (GCM) 10K type strain sequencing project: providing services to taxonomists for standard genome sequencing and annotation.</title>
        <authorList>
            <consortium name="The Broad Institute Genomics Platform"/>
            <consortium name="The Broad Institute Genome Sequencing Center for Infectious Disease"/>
            <person name="Wu L."/>
            <person name="Ma J."/>
        </authorList>
    </citation>
    <scope>NUCLEOTIDE SEQUENCE [LARGE SCALE GENOMIC DNA]</scope>
    <source>
        <strain evidence="6 7">JCM 5067</strain>
    </source>
</reference>